<feature type="domain" description="FPG-type" evidence="15">
    <location>
        <begin position="244"/>
        <end position="282"/>
    </location>
</feature>
<dbReference type="OrthoDB" id="9800855at2"/>
<keyword evidence="12" id="KW-0326">Glycosidase</keyword>
<keyword evidence="11" id="KW-0511">Multifunctional enzyme</keyword>
<keyword evidence="10" id="KW-0456">Lyase</keyword>
<dbReference type="InterPro" id="IPR015886">
    <property type="entry name" value="H2TH_FPG"/>
</dbReference>
<dbReference type="InterPro" id="IPR010979">
    <property type="entry name" value="Ribosomal_uS13-like_H2TH"/>
</dbReference>
<organism evidence="18 19">
    <name type="scientific">Oerskovia turbata</name>
    <dbReference type="NCBI Taxonomy" id="1713"/>
    <lineage>
        <taxon>Bacteria</taxon>
        <taxon>Bacillati</taxon>
        <taxon>Actinomycetota</taxon>
        <taxon>Actinomycetes</taxon>
        <taxon>Micrococcales</taxon>
        <taxon>Cellulomonadaceae</taxon>
        <taxon>Oerskovia</taxon>
    </lineage>
</organism>
<dbReference type="InterPro" id="IPR044090">
    <property type="entry name" value="Nei2_N"/>
</dbReference>
<dbReference type="InterPro" id="IPR000214">
    <property type="entry name" value="Znf_DNA_glyclase/AP_lyase"/>
</dbReference>
<evidence type="ECO:0000313" key="19">
    <source>
        <dbReference type="Proteomes" id="UP000289805"/>
    </source>
</evidence>
<keyword evidence="3" id="KW-0479">Metal-binding</keyword>
<dbReference type="InterPro" id="IPR015887">
    <property type="entry name" value="DNA_glyclase_Znf_dom_DNA_BS"/>
</dbReference>
<evidence type="ECO:0000256" key="5">
    <source>
        <dbReference type="ARBA" id="ARBA00022771"/>
    </source>
</evidence>
<dbReference type="SUPFAM" id="SSF57716">
    <property type="entry name" value="Glucocorticoid receptor-like (DNA-binding domain)"/>
    <property type="match status" value="1"/>
</dbReference>
<dbReference type="EC" id="4.2.99.18" evidence="2"/>
<dbReference type="PANTHER" id="PTHR42697:SF1">
    <property type="entry name" value="ENDONUCLEASE 8"/>
    <property type="match status" value="1"/>
</dbReference>
<evidence type="ECO:0000313" key="17">
    <source>
        <dbReference type="EMBL" id="RXR27845.1"/>
    </source>
</evidence>
<dbReference type="Pfam" id="PF01149">
    <property type="entry name" value="Fapy_DNA_glyco"/>
    <property type="match status" value="1"/>
</dbReference>
<evidence type="ECO:0000313" key="20">
    <source>
        <dbReference type="Proteomes" id="UP000290517"/>
    </source>
</evidence>
<keyword evidence="8" id="KW-0238">DNA-binding</keyword>
<dbReference type="EMBL" id="SDJR01000001">
    <property type="protein sequence ID" value="RXR27845.1"/>
    <property type="molecule type" value="Genomic_DNA"/>
</dbReference>
<dbReference type="GO" id="GO:0008270">
    <property type="term" value="F:zinc ion binding"/>
    <property type="evidence" value="ECO:0007669"/>
    <property type="project" value="UniProtKB-KW"/>
</dbReference>
<dbReference type="Pfam" id="PF06831">
    <property type="entry name" value="H2TH"/>
    <property type="match status" value="1"/>
</dbReference>
<gene>
    <name evidence="17" type="ORF">EQW73_00565</name>
    <name evidence="18" type="ORF">EQW78_05185</name>
</gene>
<evidence type="ECO:0000259" key="15">
    <source>
        <dbReference type="PROSITE" id="PS51066"/>
    </source>
</evidence>
<dbReference type="RefSeq" id="WP_030150558.1">
    <property type="nucleotide sequence ID" value="NZ_JOFV01000004.1"/>
</dbReference>
<keyword evidence="7" id="KW-0862">Zinc</keyword>
<keyword evidence="20" id="KW-1185">Reference proteome</keyword>
<evidence type="ECO:0000259" key="16">
    <source>
        <dbReference type="PROSITE" id="PS51068"/>
    </source>
</evidence>
<dbReference type="SUPFAM" id="SSF46946">
    <property type="entry name" value="S13-like H2TH domain"/>
    <property type="match status" value="1"/>
</dbReference>
<evidence type="ECO:0000256" key="14">
    <source>
        <dbReference type="PROSITE-ProRule" id="PRU00391"/>
    </source>
</evidence>
<comment type="catalytic activity">
    <reaction evidence="13">
        <text>2'-deoxyribonucleotide-(2'-deoxyribose 5'-phosphate)-2'-deoxyribonucleotide-DNA = a 3'-end 2'-deoxyribonucleotide-(2,3-dehydro-2,3-deoxyribose 5'-phosphate)-DNA + a 5'-end 5'-phospho-2'-deoxyribonucleoside-DNA + H(+)</text>
        <dbReference type="Rhea" id="RHEA:66592"/>
        <dbReference type="Rhea" id="RHEA-COMP:13180"/>
        <dbReference type="Rhea" id="RHEA-COMP:16897"/>
        <dbReference type="Rhea" id="RHEA-COMP:17067"/>
        <dbReference type="ChEBI" id="CHEBI:15378"/>
        <dbReference type="ChEBI" id="CHEBI:136412"/>
        <dbReference type="ChEBI" id="CHEBI:157695"/>
        <dbReference type="ChEBI" id="CHEBI:167181"/>
        <dbReference type="EC" id="4.2.99.18"/>
    </reaction>
</comment>
<evidence type="ECO:0000256" key="9">
    <source>
        <dbReference type="ARBA" id="ARBA00023204"/>
    </source>
</evidence>
<dbReference type="EMBL" id="SDJQ01000007">
    <property type="protein sequence ID" value="RXR35717.1"/>
    <property type="molecule type" value="Genomic_DNA"/>
</dbReference>
<dbReference type="Proteomes" id="UP000290517">
    <property type="component" value="Unassembled WGS sequence"/>
</dbReference>
<evidence type="ECO:0000313" key="18">
    <source>
        <dbReference type="EMBL" id="RXR35717.1"/>
    </source>
</evidence>
<name>A0A4Q1KZJ3_9CELL</name>
<accession>A0A4Q1KZJ3</accession>
<evidence type="ECO:0000256" key="13">
    <source>
        <dbReference type="ARBA" id="ARBA00044632"/>
    </source>
</evidence>
<evidence type="ECO:0000256" key="12">
    <source>
        <dbReference type="ARBA" id="ARBA00023295"/>
    </source>
</evidence>
<evidence type="ECO:0000256" key="1">
    <source>
        <dbReference type="ARBA" id="ARBA00009409"/>
    </source>
</evidence>
<dbReference type="SMART" id="SM00898">
    <property type="entry name" value="Fapy_DNA_glyco"/>
    <property type="match status" value="1"/>
</dbReference>
<dbReference type="AlphaFoldDB" id="A0A4Q1KZJ3"/>
<dbReference type="Gene3D" id="1.10.8.50">
    <property type="match status" value="1"/>
</dbReference>
<evidence type="ECO:0000256" key="2">
    <source>
        <dbReference type="ARBA" id="ARBA00012720"/>
    </source>
</evidence>
<comment type="similarity">
    <text evidence="1">Belongs to the FPG family.</text>
</comment>
<protein>
    <recommendedName>
        <fullName evidence="2">DNA-(apurinic or apyrimidinic site) lyase</fullName>
        <ecNumber evidence="2">4.2.99.18</ecNumber>
    </recommendedName>
</protein>
<dbReference type="InterPro" id="IPR035937">
    <property type="entry name" value="FPG_N"/>
</dbReference>
<feature type="domain" description="Formamidopyrimidine-DNA glycosylase catalytic" evidence="16">
    <location>
        <begin position="2"/>
        <end position="94"/>
    </location>
</feature>
<dbReference type="PROSITE" id="PS01242">
    <property type="entry name" value="ZF_FPG_1"/>
    <property type="match status" value="1"/>
</dbReference>
<sequence>MPEGDVVRVTAQRLDAALSGRALGRAELRWAEAGGTDLTGRTVTEVLAFAKHLLTRLDDGTTLHTHLRMEGQWRIARTGSAAAAARGSDVRAVLANETWTCVGERLGMLDVVRTRDEHLLLGHLGPDILAADFLTDPETGVGLAVTRLRAAAAEGGFPAQVTVGGSATPAPRGTRLPIADALLDQRGVSGLGTIYTAEGLFAQRLWPWTPVDDVSDHDLEALLRTTRGLMLRSVAEGVGTVRRHVHGRARRACHRCGTPVAVAPANQAPFERPIFWCPTCQRA</sequence>
<comment type="caution">
    <text evidence="18">The sequence shown here is derived from an EMBL/GenBank/DDBJ whole genome shotgun (WGS) entry which is preliminary data.</text>
</comment>
<evidence type="ECO:0000256" key="4">
    <source>
        <dbReference type="ARBA" id="ARBA00022763"/>
    </source>
</evidence>
<evidence type="ECO:0000256" key="11">
    <source>
        <dbReference type="ARBA" id="ARBA00023268"/>
    </source>
</evidence>
<dbReference type="Gene3D" id="3.20.190.10">
    <property type="entry name" value="MutM-like, N-terminal"/>
    <property type="match status" value="1"/>
</dbReference>
<keyword evidence="6" id="KW-0378">Hydrolase</keyword>
<keyword evidence="9" id="KW-0234">DNA repair</keyword>
<evidence type="ECO:0000256" key="7">
    <source>
        <dbReference type="ARBA" id="ARBA00022833"/>
    </source>
</evidence>
<dbReference type="GO" id="GO:0000703">
    <property type="term" value="F:oxidized pyrimidine nucleobase lesion DNA N-glycosylase activity"/>
    <property type="evidence" value="ECO:0007669"/>
    <property type="project" value="TreeGrafter"/>
</dbReference>
<dbReference type="PROSITE" id="PS51068">
    <property type="entry name" value="FPG_CAT"/>
    <property type="match status" value="1"/>
</dbReference>
<evidence type="ECO:0000256" key="10">
    <source>
        <dbReference type="ARBA" id="ARBA00023239"/>
    </source>
</evidence>
<dbReference type="Proteomes" id="UP000289805">
    <property type="component" value="Unassembled WGS sequence"/>
</dbReference>
<evidence type="ECO:0000256" key="8">
    <source>
        <dbReference type="ARBA" id="ARBA00023125"/>
    </source>
</evidence>
<dbReference type="CDD" id="cd08971">
    <property type="entry name" value="AcNei2_N"/>
    <property type="match status" value="1"/>
</dbReference>
<evidence type="ECO:0000256" key="3">
    <source>
        <dbReference type="ARBA" id="ARBA00022723"/>
    </source>
</evidence>
<proteinExistence type="inferred from homology"/>
<keyword evidence="5 14" id="KW-0863">Zinc-finger</keyword>
<dbReference type="SUPFAM" id="SSF81624">
    <property type="entry name" value="N-terminal domain of MutM-like DNA repair proteins"/>
    <property type="match status" value="1"/>
</dbReference>
<evidence type="ECO:0000256" key="6">
    <source>
        <dbReference type="ARBA" id="ARBA00022801"/>
    </source>
</evidence>
<keyword evidence="4" id="KW-0227">DNA damage</keyword>
<dbReference type="STRING" id="1713.GCA_000718325_01001"/>
<dbReference type="PANTHER" id="PTHR42697">
    <property type="entry name" value="ENDONUCLEASE 8"/>
    <property type="match status" value="1"/>
</dbReference>
<dbReference type="SMART" id="SM01232">
    <property type="entry name" value="H2TH"/>
    <property type="match status" value="1"/>
</dbReference>
<dbReference type="InterPro" id="IPR012319">
    <property type="entry name" value="FPG_cat"/>
</dbReference>
<dbReference type="GO" id="GO:0006284">
    <property type="term" value="P:base-excision repair"/>
    <property type="evidence" value="ECO:0007669"/>
    <property type="project" value="InterPro"/>
</dbReference>
<dbReference type="GO" id="GO:0003684">
    <property type="term" value="F:damaged DNA binding"/>
    <property type="evidence" value="ECO:0007669"/>
    <property type="project" value="InterPro"/>
</dbReference>
<dbReference type="PROSITE" id="PS51066">
    <property type="entry name" value="ZF_FPG_2"/>
    <property type="match status" value="1"/>
</dbReference>
<dbReference type="GO" id="GO:0140078">
    <property type="term" value="F:class I DNA-(apurinic or apyrimidinic site) endonuclease activity"/>
    <property type="evidence" value="ECO:0007669"/>
    <property type="project" value="UniProtKB-EC"/>
</dbReference>
<reference evidence="19 20" key="1">
    <citation type="submission" date="2019-01" db="EMBL/GenBank/DDBJ databases">
        <title>Oerskovia turbata Genome sequencing and assembly.</title>
        <authorList>
            <person name="Dou T."/>
        </authorList>
    </citation>
    <scope>NUCLEOTIDE SEQUENCE [LARGE SCALE GENOMIC DNA]</scope>
    <source>
        <strain evidence="18 19">JCM12123</strain>
        <strain evidence="17 20">JCM3160</strain>
    </source>
</reference>